<dbReference type="Pfam" id="PF00646">
    <property type="entry name" value="F-box"/>
    <property type="match status" value="1"/>
</dbReference>
<feature type="non-terminal residue" evidence="2">
    <location>
        <position position="1"/>
    </location>
</feature>
<dbReference type="InterPro" id="IPR032675">
    <property type="entry name" value="LRR_dom_sf"/>
</dbReference>
<feature type="non-terminal residue" evidence="2">
    <location>
        <position position="451"/>
    </location>
</feature>
<dbReference type="OMA" id="HTWTSAN"/>
<dbReference type="AlphaFoldDB" id="A0A1J6I4E1"/>
<feature type="domain" description="F-box" evidence="1">
    <location>
        <begin position="8"/>
        <end position="48"/>
    </location>
</feature>
<dbReference type="PANTHER" id="PTHR34145">
    <property type="entry name" value="OS02G0105600 PROTEIN"/>
    <property type="match status" value="1"/>
</dbReference>
<sequence>RTATAEILPECLIHKILSYLEYEEAAKMSILSKTWLQAWLTHPNLLFRLYSEQDVKIIDQILERYGDTKTPIYMFECSIYYRRYDFGKFFPLIDTWLTVALNNGVKYLAYRDYLRSPSYPLSIVRTLAAKSLRELDLEGCDLMRVSLSTSNVINCNSLRKLSLHDVHLDDKMFQILFASCPLIVNIVIHHCVGLTEIEVRNLQKVKSVSIKTKKNQCVTIQAPTLEYLSYNGFSKESSMLDIVECWSLKSLELSCERISDGFLEHLIFRSQFLESLILNSLSIGLESINLCGSQSIKFLKILACEGIREIDAPNLVTLEYMGSQIPKLKLAKESSQLKHSKLFLYCRNNILNNAWFCELKKFLSNSTSWSEVTLKFYQRNEINRKELQLLANPQLNIYPQVDVLDVEIYLTRECPAFLDALLWSCHPTKLNLSSTYQMITCFIDHLLYWKN</sequence>
<evidence type="ECO:0000313" key="3">
    <source>
        <dbReference type="Proteomes" id="UP000187609"/>
    </source>
</evidence>
<dbReference type="InterPro" id="IPR001810">
    <property type="entry name" value="F-box_dom"/>
</dbReference>
<comment type="caution">
    <text evidence="2">The sequence shown here is derived from an EMBL/GenBank/DDBJ whole genome shotgun (WGS) entry which is preliminary data.</text>
</comment>
<dbReference type="SUPFAM" id="SSF81383">
    <property type="entry name" value="F-box domain"/>
    <property type="match status" value="1"/>
</dbReference>
<dbReference type="Proteomes" id="UP000187609">
    <property type="component" value="Unassembled WGS sequence"/>
</dbReference>
<organism evidence="2 3">
    <name type="scientific">Nicotiana attenuata</name>
    <name type="common">Coyote tobacco</name>
    <dbReference type="NCBI Taxonomy" id="49451"/>
    <lineage>
        <taxon>Eukaryota</taxon>
        <taxon>Viridiplantae</taxon>
        <taxon>Streptophyta</taxon>
        <taxon>Embryophyta</taxon>
        <taxon>Tracheophyta</taxon>
        <taxon>Spermatophyta</taxon>
        <taxon>Magnoliopsida</taxon>
        <taxon>eudicotyledons</taxon>
        <taxon>Gunneridae</taxon>
        <taxon>Pentapetalae</taxon>
        <taxon>asterids</taxon>
        <taxon>lamiids</taxon>
        <taxon>Solanales</taxon>
        <taxon>Solanaceae</taxon>
        <taxon>Nicotianoideae</taxon>
        <taxon>Nicotianeae</taxon>
        <taxon>Nicotiana</taxon>
    </lineage>
</organism>
<name>A0A1J6I4E1_NICAT</name>
<gene>
    <name evidence="2" type="ORF">A4A49_62580</name>
</gene>
<protein>
    <submittedName>
        <fullName evidence="2">F-boxlrr-repeat protein</fullName>
    </submittedName>
</protein>
<evidence type="ECO:0000313" key="2">
    <source>
        <dbReference type="EMBL" id="OIS99377.1"/>
    </source>
</evidence>
<dbReference type="Gene3D" id="3.80.10.10">
    <property type="entry name" value="Ribonuclease Inhibitor"/>
    <property type="match status" value="1"/>
</dbReference>
<proteinExistence type="predicted"/>
<dbReference type="InterPro" id="IPR036047">
    <property type="entry name" value="F-box-like_dom_sf"/>
</dbReference>
<dbReference type="Pfam" id="PF23622">
    <property type="entry name" value="LRR_At1g61320_AtMIF1"/>
    <property type="match status" value="2"/>
</dbReference>
<dbReference type="InterPro" id="IPR055357">
    <property type="entry name" value="LRR_At1g61320_AtMIF1"/>
</dbReference>
<dbReference type="PANTHER" id="PTHR34145:SF28">
    <property type="entry name" value="F-BOX DOMAIN-CONTAINING PROTEIN"/>
    <property type="match status" value="1"/>
</dbReference>
<accession>A0A1J6I4E1</accession>
<dbReference type="Gramene" id="OIS99377">
    <property type="protein sequence ID" value="OIS99377"/>
    <property type="gene ID" value="A4A49_62580"/>
</dbReference>
<dbReference type="EMBL" id="MJEQ01037190">
    <property type="protein sequence ID" value="OIS99377.1"/>
    <property type="molecule type" value="Genomic_DNA"/>
</dbReference>
<dbReference type="InterPro" id="IPR053772">
    <property type="entry name" value="At1g61320/At1g61330-like"/>
</dbReference>
<dbReference type="SUPFAM" id="SSF52047">
    <property type="entry name" value="RNI-like"/>
    <property type="match status" value="1"/>
</dbReference>
<evidence type="ECO:0000259" key="1">
    <source>
        <dbReference type="SMART" id="SM00256"/>
    </source>
</evidence>
<reference evidence="2" key="1">
    <citation type="submission" date="2016-11" db="EMBL/GenBank/DDBJ databases">
        <title>The genome of Nicotiana attenuata.</title>
        <authorList>
            <person name="Xu S."/>
            <person name="Brockmoeller T."/>
            <person name="Gaquerel E."/>
            <person name="Navarro A."/>
            <person name="Kuhl H."/>
            <person name="Gase K."/>
            <person name="Ling Z."/>
            <person name="Zhou W."/>
            <person name="Kreitzer C."/>
            <person name="Stanke M."/>
            <person name="Tang H."/>
            <person name="Lyons E."/>
            <person name="Pandey P."/>
            <person name="Pandey S.P."/>
            <person name="Timmermann B."/>
            <person name="Baldwin I.T."/>
        </authorList>
    </citation>
    <scope>NUCLEOTIDE SEQUENCE [LARGE SCALE GENOMIC DNA]</scope>
    <source>
        <strain evidence="2">UT</strain>
    </source>
</reference>
<keyword evidence="3" id="KW-1185">Reference proteome</keyword>
<dbReference type="STRING" id="49451.A0A1J6I4E1"/>
<dbReference type="SMART" id="SM00256">
    <property type="entry name" value="FBOX"/>
    <property type="match status" value="1"/>
</dbReference>